<comment type="subcellular location">
    <subcellularLocation>
        <location evidence="1 10">Mitochondrion</location>
    </subcellularLocation>
</comment>
<evidence type="ECO:0000256" key="7">
    <source>
        <dbReference type="ARBA" id="ARBA00023128"/>
    </source>
</evidence>
<dbReference type="InterPro" id="IPR043129">
    <property type="entry name" value="ATPase_NBD"/>
</dbReference>
<name>A0A8J2SAA0_9CRUS</name>
<proteinExistence type="inferred from homology"/>
<feature type="domain" description="Gcp-like" evidence="11">
    <location>
        <begin position="74"/>
        <end position="380"/>
    </location>
</feature>
<dbReference type="HAMAP" id="MF_01445">
    <property type="entry name" value="TsaD"/>
    <property type="match status" value="1"/>
</dbReference>
<dbReference type="Proteomes" id="UP000789390">
    <property type="component" value="Unassembled WGS sequence"/>
</dbReference>
<protein>
    <recommendedName>
        <fullName evidence="2">N(6)-L-threonylcarbamoyladenine synthase</fullName>
        <ecNumber evidence="2">2.3.1.234</ecNumber>
    </recommendedName>
</protein>
<comment type="catalytic activity">
    <reaction evidence="9 10">
        <text>L-threonylcarbamoyladenylate + adenosine(37) in tRNA = N(6)-L-threonylcarbamoyladenosine(37) in tRNA + AMP + H(+)</text>
        <dbReference type="Rhea" id="RHEA:37059"/>
        <dbReference type="Rhea" id="RHEA-COMP:10162"/>
        <dbReference type="Rhea" id="RHEA-COMP:10163"/>
        <dbReference type="ChEBI" id="CHEBI:15378"/>
        <dbReference type="ChEBI" id="CHEBI:73682"/>
        <dbReference type="ChEBI" id="CHEBI:74411"/>
        <dbReference type="ChEBI" id="CHEBI:74418"/>
        <dbReference type="ChEBI" id="CHEBI:456215"/>
        <dbReference type="EC" id="2.3.1.234"/>
    </reaction>
</comment>
<dbReference type="NCBIfam" id="TIGR03723">
    <property type="entry name" value="T6A_TsaD_YgjD"/>
    <property type="match status" value="1"/>
</dbReference>
<dbReference type="InterPro" id="IPR000905">
    <property type="entry name" value="Gcp-like_dom"/>
</dbReference>
<comment type="function">
    <text evidence="10">Required for the formation of a threonylcarbamoyl group on adenosine at position 37 (t(6)A37) in mitochondrial tRNAs that read codons beginning with adenine. Probably involved in the transfer of the threonylcarbamoyl moiety of threonylcarbamoyl-AMP (TC-AMP) to the N6 group of A37. Involved in mitochondrial genome maintenance.</text>
</comment>
<dbReference type="PANTHER" id="PTHR11735">
    <property type="entry name" value="TRNA N6-ADENOSINE THREONYLCARBAMOYLTRANSFERASE"/>
    <property type="match status" value="1"/>
</dbReference>
<evidence type="ECO:0000256" key="5">
    <source>
        <dbReference type="ARBA" id="ARBA00022723"/>
    </source>
</evidence>
<reference evidence="12" key="1">
    <citation type="submission" date="2021-11" db="EMBL/GenBank/DDBJ databases">
        <authorList>
            <person name="Schell T."/>
        </authorList>
    </citation>
    <scope>NUCLEOTIDE SEQUENCE</scope>
    <source>
        <strain evidence="12">M5</strain>
    </source>
</reference>
<comment type="similarity">
    <text evidence="10">Belongs to the KAE1 / TsaD family.</text>
</comment>
<evidence type="ECO:0000256" key="9">
    <source>
        <dbReference type="ARBA" id="ARBA00048117"/>
    </source>
</evidence>
<sequence length="441" mass="48865">MLKLLSKKIILFHFNKHCCKLTWSSIVGDISKIKNETKSRCFHTSRFSHQSLVLGIETSCDDTGAAIVDSEGNVIGEALHSQLQTHLAMGGIIPPIARDIHIQNISNIVETALKNANLEVKDLNAIAATVKPGMPLSLLVGTSFAKNLSKTWNIPFIPIHHMEAHALTARMVEKVDFPFLVLLVSGGHCLLAVVKNVDEFLLLGESIDCAPGEVLDKVARRLKLRNMPEFSTLSGGKAIELLAKQGDVTAFEYGNQPMHKYNDCSFSFCGLREKVHKHLEREEIKHNVEADQVLPSAADLCASFQHALFQHISRRLQRGMLYVDMKQMIPEGARKLVVSGGVACNNHFRKYLSIVCADMGYTLVCPPPKLCTDNGIMIAWNGMEKWTAGIGIAKDIDAIDSIDIEPRAKLGVDMTEDVRNMNISLKKKWIKLLPKKVNVSQ</sequence>
<dbReference type="EC" id="2.3.1.234" evidence="2"/>
<dbReference type="GO" id="GO:0046872">
    <property type="term" value="F:metal ion binding"/>
    <property type="evidence" value="ECO:0007669"/>
    <property type="project" value="UniProtKB-KW"/>
</dbReference>
<evidence type="ECO:0000256" key="2">
    <source>
        <dbReference type="ARBA" id="ARBA00012156"/>
    </source>
</evidence>
<dbReference type="PANTHER" id="PTHR11735:SF6">
    <property type="entry name" value="TRNA N6-ADENOSINE THREONYLCARBAMOYLTRANSFERASE, MITOCHONDRIAL"/>
    <property type="match status" value="1"/>
</dbReference>
<evidence type="ECO:0000259" key="11">
    <source>
        <dbReference type="Pfam" id="PF00814"/>
    </source>
</evidence>
<evidence type="ECO:0000313" key="12">
    <source>
        <dbReference type="EMBL" id="CAH0112219.1"/>
    </source>
</evidence>
<dbReference type="PRINTS" id="PR00789">
    <property type="entry name" value="OSIALOPTASE"/>
</dbReference>
<gene>
    <name evidence="12" type="ORF">DGAL_LOCUS15931</name>
</gene>
<comment type="cofactor">
    <cofactor evidence="10">
        <name>a divalent metal cation</name>
        <dbReference type="ChEBI" id="CHEBI:60240"/>
    </cofactor>
    <text evidence="10">Binds 1 divalent metal cation per subunit.</text>
</comment>
<keyword evidence="7 10" id="KW-0496">Mitochondrion</keyword>
<comment type="caution">
    <text evidence="12">The sequence shown here is derived from an EMBL/GenBank/DDBJ whole genome shotgun (WGS) entry which is preliminary data.</text>
</comment>
<dbReference type="NCBIfam" id="TIGR00329">
    <property type="entry name" value="gcp_kae1"/>
    <property type="match status" value="1"/>
</dbReference>
<evidence type="ECO:0000313" key="13">
    <source>
        <dbReference type="Proteomes" id="UP000789390"/>
    </source>
</evidence>
<dbReference type="InterPro" id="IPR022450">
    <property type="entry name" value="TsaD"/>
</dbReference>
<dbReference type="EMBL" id="CAKKLH010000324">
    <property type="protein sequence ID" value="CAH0112219.1"/>
    <property type="molecule type" value="Genomic_DNA"/>
</dbReference>
<keyword evidence="6" id="KW-0809">Transit peptide</keyword>
<evidence type="ECO:0000256" key="3">
    <source>
        <dbReference type="ARBA" id="ARBA00022679"/>
    </source>
</evidence>
<dbReference type="Pfam" id="PF00814">
    <property type="entry name" value="TsaD"/>
    <property type="match status" value="1"/>
</dbReference>
<keyword evidence="3 10" id="KW-0808">Transferase</keyword>
<dbReference type="GO" id="GO:0061711">
    <property type="term" value="F:tRNA N(6)-L-threonylcarbamoyladenine synthase activity"/>
    <property type="evidence" value="ECO:0007669"/>
    <property type="project" value="UniProtKB-EC"/>
</dbReference>
<dbReference type="CDD" id="cd24134">
    <property type="entry name" value="ASKHA_NBD_OSGEPL1_QRI7_euk"/>
    <property type="match status" value="1"/>
</dbReference>
<dbReference type="OrthoDB" id="10259622at2759"/>
<evidence type="ECO:0000256" key="6">
    <source>
        <dbReference type="ARBA" id="ARBA00022946"/>
    </source>
</evidence>
<dbReference type="FunFam" id="3.30.420.40:FF:000106">
    <property type="entry name" value="Probable tRNA N6-adenosine threonylcarbamoyltransferase, mitochondrial"/>
    <property type="match status" value="1"/>
</dbReference>
<dbReference type="Gene3D" id="3.30.420.40">
    <property type="match status" value="2"/>
</dbReference>
<keyword evidence="5 10" id="KW-0479">Metal-binding</keyword>
<keyword evidence="13" id="KW-1185">Reference proteome</keyword>
<dbReference type="AlphaFoldDB" id="A0A8J2SAA0"/>
<evidence type="ECO:0000256" key="8">
    <source>
        <dbReference type="ARBA" id="ARBA00023315"/>
    </source>
</evidence>
<dbReference type="SUPFAM" id="SSF53067">
    <property type="entry name" value="Actin-like ATPase domain"/>
    <property type="match status" value="1"/>
</dbReference>
<evidence type="ECO:0000256" key="4">
    <source>
        <dbReference type="ARBA" id="ARBA00022694"/>
    </source>
</evidence>
<dbReference type="InterPro" id="IPR017861">
    <property type="entry name" value="KAE1/TsaD"/>
</dbReference>
<evidence type="ECO:0000256" key="1">
    <source>
        <dbReference type="ARBA" id="ARBA00004173"/>
    </source>
</evidence>
<keyword evidence="8 10" id="KW-0012">Acyltransferase</keyword>
<dbReference type="GO" id="GO:0005739">
    <property type="term" value="C:mitochondrion"/>
    <property type="evidence" value="ECO:0007669"/>
    <property type="project" value="UniProtKB-SubCell"/>
</dbReference>
<keyword evidence="4 10" id="KW-0819">tRNA processing</keyword>
<dbReference type="GO" id="GO:0002949">
    <property type="term" value="P:tRNA threonylcarbamoyladenosine modification"/>
    <property type="evidence" value="ECO:0007669"/>
    <property type="project" value="UniProtKB-UniRule"/>
</dbReference>
<accession>A0A8J2SAA0</accession>
<organism evidence="12 13">
    <name type="scientific">Daphnia galeata</name>
    <dbReference type="NCBI Taxonomy" id="27404"/>
    <lineage>
        <taxon>Eukaryota</taxon>
        <taxon>Metazoa</taxon>
        <taxon>Ecdysozoa</taxon>
        <taxon>Arthropoda</taxon>
        <taxon>Crustacea</taxon>
        <taxon>Branchiopoda</taxon>
        <taxon>Diplostraca</taxon>
        <taxon>Cladocera</taxon>
        <taxon>Anomopoda</taxon>
        <taxon>Daphniidae</taxon>
        <taxon>Daphnia</taxon>
    </lineage>
</organism>
<evidence type="ECO:0000256" key="10">
    <source>
        <dbReference type="HAMAP-Rule" id="MF_03179"/>
    </source>
</evidence>
<comment type="subunit">
    <text evidence="10">Homodimer.</text>
</comment>